<gene>
    <name evidence="1" type="ORF">I3842_03G166400</name>
</gene>
<sequence>MLGTERQPVGAKLERENVNARNRLNVNGVVRLFIFAIKRSEGRKEMELDVYGKKSFSRRRLAVKSGV</sequence>
<dbReference type="EMBL" id="CM031827">
    <property type="protein sequence ID" value="KAG6722559.1"/>
    <property type="molecule type" value="Genomic_DNA"/>
</dbReference>
<evidence type="ECO:0000313" key="2">
    <source>
        <dbReference type="Proteomes" id="UP000811246"/>
    </source>
</evidence>
<organism evidence="1 2">
    <name type="scientific">Carya illinoinensis</name>
    <name type="common">Pecan</name>
    <dbReference type="NCBI Taxonomy" id="32201"/>
    <lineage>
        <taxon>Eukaryota</taxon>
        <taxon>Viridiplantae</taxon>
        <taxon>Streptophyta</taxon>
        <taxon>Embryophyta</taxon>
        <taxon>Tracheophyta</taxon>
        <taxon>Spermatophyta</taxon>
        <taxon>Magnoliopsida</taxon>
        <taxon>eudicotyledons</taxon>
        <taxon>Gunneridae</taxon>
        <taxon>Pentapetalae</taxon>
        <taxon>rosids</taxon>
        <taxon>fabids</taxon>
        <taxon>Fagales</taxon>
        <taxon>Juglandaceae</taxon>
        <taxon>Carya</taxon>
    </lineage>
</organism>
<name>A0A922JZ19_CARIL</name>
<protein>
    <submittedName>
        <fullName evidence="1">Uncharacterized protein</fullName>
    </submittedName>
</protein>
<evidence type="ECO:0000313" key="1">
    <source>
        <dbReference type="EMBL" id="KAG6722559.1"/>
    </source>
</evidence>
<accession>A0A922JZ19</accession>
<dbReference type="AlphaFoldDB" id="A0A922JZ19"/>
<reference evidence="1" key="1">
    <citation type="submission" date="2021-01" db="EMBL/GenBank/DDBJ databases">
        <authorList>
            <person name="Lovell J.T."/>
            <person name="Bentley N."/>
            <person name="Bhattarai G."/>
            <person name="Jenkins J.W."/>
            <person name="Sreedasyam A."/>
            <person name="Alarcon Y."/>
            <person name="Bock C."/>
            <person name="Boston L."/>
            <person name="Carlson J."/>
            <person name="Cervantes K."/>
            <person name="Clermont K."/>
            <person name="Krom N."/>
            <person name="Kubenka K."/>
            <person name="Mamidi S."/>
            <person name="Mattison C."/>
            <person name="Monteros M."/>
            <person name="Pisani C."/>
            <person name="Plott C."/>
            <person name="Rajasekar S."/>
            <person name="Rhein H.S."/>
            <person name="Rohla C."/>
            <person name="Song M."/>
            <person name="Hilaire R.S."/>
            <person name="Shu S."/>
            <person name="Wells L."/>
            <person name="Wang X."/>
            <person name="Webber J."/>
            <person name="Heerema R.J."/>
            <person name="Klein P."/>
            <person name="Conner P."/>
            <person name="Grauke L."/>
            <person name="Grimwood J."/>
            <person name="Schmutz J."/>
            <person name="Randall J.J."/>
        </authorList>
    </citation>
    <scope>NUCLEOTIDE SEQUENCE</scope>
    <source>
        <tissue evidence="1">Leaf</tissue>
    </source>
</reference>
<proteinExistence type="predicted"/>
<comment type="caution">
    <text evidence="1">The sequence shown here is derived from an EMBL/GenBank/DDBJ whole genome shotgun (WGS) entry which is preliminary data.</text>
</comment>
<dbReference type="Proteomes" id="UP000811246">
    <property type="component" value="Chromosome 3"/>
</dbReference>